<evidence type="ECO:0000313" key="2">
    <source>
        <dbReference type="Proteomes" id="UP001199319"/>
    </source>
</evidence>
<dbReference type="RefSeq" id="WP_302927917.1">
    <property type="nucleotide sequence ID" value="NZ_JAJEPW010000006.1"/>
</dbReference>
<organism evidence="1 2">
    <name type="scientific">Brotocaccenecus cirricatena</name>
    <dbReference type="NCBI Taxonomy" id="3064195"/>
    <lineage>
        <taxon>Bacteria</taxon>
        <taxon>Bacillati</taxon>
        <taxon>Bacillota</taxon>
        <taxon>Clostridia</taxon>
        <taxon>Eubacteriales</taxon>
        <taxon>Oscillospiraceae</taxon>
        <taxon>Brotocaccenecus</taxon>
    </lineage>
</organism>
<gene>
    <name evidence="1" type="ORF">LKD37_03300</name>
</gene>
<proteinExistence type="predicted"/>
<accession>A0AAE3DEC8</accession>
<dbReference type="EMBL" id="JAJEPW010000006">
    <property type="protein sequence ID" value="MCC2128556.1"/>
    <property type="molecule type" value="Genomic_DNA"/>
</dbReference>
<evidence type="ECO:0000313" key="1">
    <source>
        <dbReference type="EMBL" id="MCC2128556.1"/>
    </source>
</evidence>
<dbReference type="InterPro" id="IPR042122">
    <property type="entry name" value="Ser_AcTrfase_N_sf"/>
</dbReference>
<name>A0AAE3DEC8_9FIRM</name>
<comment type="caution">
    <text evidence="1">The sequence shown here is derived from an EMBL/GenBank/DDBJ whole genome shotgun (WGS) entry which is preliminary data.</text>
</comment>
<protein>
    <submittedName>
        <fullName evidence="1">Uncharacterized protein</fullName>
    </submittedName>
</protein>
<reference evidence="1" key="1">
    <citation type="submission" date="2021-10" db="EMBL/GenBank/DDBJ databases">
        <title>Anaerobic single-cell dispensing facilitates the cultivation of human gut bacteria.</title>
        <authorList>
            <person name="Afrizal A."/>
        </authorList>
    </citation>
    <scope>NUCLEOTIDE SEQUENCE</scope>
    <source>
        <strain evidence="1">CLA-AA-H272</strain>
    </source>
</reference>
<dbReference type="AlphaFoldDB" id="A0AAE3DEC8"/>
<sequence length="143" mass="15975">MYPQHIQEAAAAMGRTLTESATPLYGSGLRLPDRRAVIELVKEVRRLLFPAYFGDPALMSLAPENYAALLLERICEKLTEQLKLALPEDQVDRAEEITREFARRLPQVQKLLLEDPDATFESDPAAAPAPVLKNPGDPFVYTI</sequence>
<dbReference type="Gene3D" id="1.10.3130.10">
    <property type="entry name" value="serine acetyltransferase, domain 1"/>
    <property type="match status" value="1"/>
</dbReference>
<keyword evidence="2" id="KW-1185">Reference proteome</keyword>
<dbReference type="Proteomes" id="UP001199319">
    <property type="component" value="Unassembled WGS sequence"/>
</dbReference>